<dbReference type="Pfam" id="PF01451">
    <property type="entry name" value="LMWPc"/>
    <property type="match status" value="1"/>
</dbReference>
<dbReference type="InterPro" id="IPR046548">
    <property type="entry name" value="DUF6804"/>
</dbReference>
<dbReference type="Gene3D" id="1.10.8.1060">
    <property type="entry name" value="Corynebacterium glutamicum thioredoxin-dependent arsenate reductase, N-terminal domain"/>
    <property type="match status" value="1"/>
</dbReference>
<dbReference type="SMART" id="SM00418">
    <property type="entry name" value="HTH_ARSR"/>
    <property type="match status" value="1"/>
</dbReference>
<keyword evidence="2" id="KW-0812">Transmembrane</keyword>
<dbReference type="Pfam" id="PF20619">
    <property type="entry name" value="DUF6804"/>
    <property type="match status" value="1"/>
</dbReference>
<evidence type="ECO:0000259" key="4">
    <source>
        <dbReference type="SMART" id="SM00418"/>
    </source>
</evidence>
<reference evidence="5 6" key="1">
    <citation type="journal article" date="2019" name="Int. J. Syst. Evol. Microbiol.">
        <title>The Global Catalogue of Microorganisms (GCM) 10K type strain sequencing project: providing services to taxonomists for standard genome sequencing and annotation.</title>
        <authorList>
            <consortium name="The Broad Institute Genomics Platform"/>
            <consortium name="The Broad Institute Genome Sequencing Center for Infectious Disease"/>
            <person name="Wu L."/>
            <person name="Ma J."/>
        </authorList>
    </citation>
    <scope>NUCLEOTIDE SEQUENCE [LARGE SCALE GENOMIC DNA]</scope>
    <source>
        <strain evidence="5 6">JCM 14919</strain>
    </source>
</reference>
<dbReference type="EMBL" id="BAAAOP010000003">
    <property type="protein sequence ID" value="GAA2186025.1"/>
    <property type="molecule type" value="Genomic_DNA"/>
</dbReference>
<evidence type="ECO:0000256" key="2">
    <source>
        <dbReference type="SAM" id="Phobius"/>
    </source>
</evidence>
<feature type="domain" description="HTH arsR-type" evidence="4">
    <location>
        <begin position="88"/>
        <end position="158"/>
    </location>
</feature>
<name>A0ABN3B2M9_9MICO</name>
<comment type="caution">
    <text evidence="5">The sequence shown here is derived from an EMBL/GenBank/DDBJ whole genome shotgun (WGS) entry which is preliminary data.</text>
</comment>
<keyword evidence="1" id="KW-0059">Arsenical resistance</keyword>
<dbReference type="PANTHER" id="PTHR43428:SF1">
    <property type="entry name" value="ARSENATE REDUCTASE"/>
    <property type="match status" value="1"/>
</dbReference>
<dbReference type="NCBIfam" id="NF046112">
    <property type="entry name" value="MSMEG_6209_Nter"/>
    <property type="match status" value="1"/>
</dbReference>
<proteinExistence type="predicted"/>
<accession>A0ABN3B2M9</accession>
<organism evidence="5 6">
    <name type="scientific">Leucobacter alluvii</name>
    <dbReference type="NCBI Taxonomy" id="340321"/>
    <lineage>
        <taxon>Bacteria</taxon>
        <taxon>Bacillati</taxon>
        <taxon>Actinomycetota</taxon>
        <taxon>Actinomycetes</taxon>
        <taxon>Micrococcales</taxon>
        <taxon>Microbacteriaceae</taxon>
        <taxon>Leucobacter</taxon>
    </lineage>
</organism>
<dbReference type="SUPFAM" id="SSF52788">
    <property type="entry name" value="Phosphotyrosine protein phosphatases I"/>
    <property type="match status" value="1"/>
</dbReference>
<dbReference type="Gene3D" id="3.40.50.2300">
    <property type="match status" value="1"/>
</dbReference>
<dbReference type="CDD" id="cd00090">
    <property type="entry name" value="HTH_ARSR"/>
    <property type="match status" value="1"/>
</dbReference>
<dbReference type="InterPro" id="IPR036390">
    <property type="entry name" value="WH_DNA-bd_sf"/>
</dbReference>
<dbReference type="Proteomes" id="UP001501084">
    <property type="component" value="Unassembled WGS sequence"/>
</dbReference>
<dbReference type="SUPFAM" id="SSF46785">
    <property type="entry name" value="Winged helix' DNA-binding domain"/>
    <property type="match status" value="1"/>
</dbReference>
<dbReference type="InterPro" id="IPR011991">
    <property type="entry name" value="ArsR-like_HTH"/>
</dbReference>
<feature type="transmembrane region" description="Helical" evidence="2">
    <location>
        <begin position="39"/>
        <end position="56"/>
    </location>
</feature>
<evidence type="ECO:0008006" key="7">
    <source>
        <dbReference type="Google" id="ProtNLM"/>
    </source>
</evidence>
<sequence>MSQKQQTPSYQRNALLPGFIALATLVVGVAFVGTEWFTVFRFVIAILALIVVWFAVQARHWWWVPVFVAIAVIWNPVYPFEFSGIFWILAQPLAGSTFLIAGALIKRSRDTAPVSQPTVSHHLKVLKEVDVLTAQRRGTWVWYRITPGRQQAVTALLESFAPAALTGPLDTQSDVVRPDFDARVTRLADELAAEVPELDAQIVRSIVRESYTALASTARVTTALIPLTERFARQRISDFTKHHDTSAPQVLFVCVANAGRSQLAAALVNQISDGRVIARSAGSQPADVIHPHVRSLIADIEGESAAADRFPKPLTDDAIRAADVVITMGCRDVCPIIPGVRYEDWAVGDPALASDAGVQAIRDDIAARVRTLVDGLTH</sequence>
<dbReference type="InterPro" id="IPR048716">
    <property type="entry name" value="Phosphatase-like_N"/>
</dbReference>
<feature type="transmembrane region" description="Helical" evidence="2">
    <location>
        <begin position="61"/>
        <end position="78"/>
    </location>
</feature>
<dbReference type="PRINTS" id="PR00778">
    <property type="entry name" value="HTHARSR"/>
</dbReference>
<protein>
    <recommendedName>
        <fullName evidence="7">Protein-tyrosine-phosphatase</fullName>
    </recommendedName>
</protein>
<dbReference type="InterPro" id="IPR001845">
    <property type="entry name" value="HTH_ArsR_DNA-bd_dom"/>
</dbReference>
<dbReference type="InterPro" id="IPR036196">
    <property type="entry name" value="Ptyr_pPase_sf"/>
</dbReference>
<dbReference type="InterPro" id="IPR036388">
    <property type="entry name" value="WH-like_DNA-bd_sf"/>
</dbReference>
<keyword evidence="2" id="KW-0472">Membrane</keyword>
<evidence type="ECO:0000259" key="3">
    <source>
        <dbReference type="SMART" id="SM00226"/>
    </source>
</evidence>
<dbReference type="Pfam" id="PF21234">
    <property type="entry name" value="Phosphatase-like_N"/>
    <property type="match status" value="1"/>
</dbReference>
<feature type="transmembrane region" description="Helical" evidence="2">
    <location>
        <begin position="12"/>
        <end position="33"/>
    </location>
</feature>
<dbReference type="RefSeq" id="WP_346057250.1">
    <property type="nucleotide sequence ID" value="NZ_BAAAOP010000003.1"/>
</dbReference>
<evidence type="ECO:0000313" key="5">
    <source>
        <dbReference type="EMBL" id="GAA2186025.1"/>
    </source>
</evidence>
<keyword evidence="2" id="KW-1133">Transmembrane helix</keyword>
<keyword evidence="6" id="KW-1185">Reference proteome</keyword>
<evidence type="ECO:0000313" key="6">
    <source>
        <dbReference type="Proteomes" id="UP001501084"/>
    </source>
</evidence>
<dbReference type="PANTHER" id="PTHR43428">
    <property type="entry name" value="ARSENATE REDUCTASE"/>
    <property type="match status" value="1"/>
</dbReference>
<feature type="domain" description="Phosphotyrosine protein phosphatase I" evidence="3">
    <location>
        <begin position="248"/>
        <end position="375"/>
    </location>
</feature>
<feature type="transmembrane region" description="Helical" evidence="2">
    <location>
        <begin position="84"/>
        <end position="105"/>
    </location>
</feature>
<dbReference type="Gene3D" id="1.10.10.10">
    <property type="entry name" value="Winged helix-like DNA-binding domain superfamily/Winged helix DNA-binding domain"/>
    <property type="match status" value="1"/>
</dbReference>
<evidence type="ECO:0000256" key="1">
    <source>
        <dbReference type="ARBA" id="ARBA00022849"/>
    </source>
</evidence>
<dbReference type="SMART" id="SM00226">
    <property type="entry name" value="LMWPc"/>
    <property type="match status" value="1"/>
</dbReference>
<dbReference type="InterPro" id="IPR023485">
    <property type="entry name" value="Ptyr_pPase"/>
</dbReference>
<gene>
    <name evidence="5" type="ORF">GCM10009786_04950</name>
</gene>